<proteinExistence type="predicted"/>
<dbReference type="EMBL" id="CACVBM020001285">
    <property type="protein sequence ID" value="CAA7043718.1"/>
    <property type="molecule type" value="Genomic_DNA"/>
</dbReference>
<reference evidence="1" key="1">
    <citation type="submission" date="2020-01" db="EMBL/GenBank/DDBJ databases">
        <authorList>
            <person name="Mishra B."/>
        </authorList>
    </citation>
    <scope>NUCLEOTIDE SEQUENCE [LARGE SCALE GENOMIC DNA]</scope>
</reference>
<accession>A0A6D2JV30</accession>
<gene>
    <name evidence="1" type="ORF">MERR_LOCUS30953</name>
</gene>
<comment type="caution">
    <text evidence="1">The sequence shown here is derived from an EMBL/GenBank/DDBJ whole genome shotgun (WGS) entry which is preliminary data.</text>
</comment>
<keyword evidence="2" id="KW-1185">Reference proteome</keyword>
<name>A0A6D2JV30_9BRAS</name>
<dbReference type="Proteomes" id="UP000467841">
    <property type="component" value="Unassembled WGS sequence"/>
</dbReference>
<evidence type="ECO:0000313" key="2">
    <source>
        <dbReference type="Proteomes" id="UP000467841"/>
    </source>
</evidence>
<dbReference type="AlphaFoldDB" id="A0A6D2JV30"/>
<sequence length="127" mass="14467">MRAEGSVFSTPLFFPSGARVHIPFISSPHLFFGREEIQPFRTVTLSPDEHRFFSSPVDGYRVARPPSSVNFDDLLLGQIAETITARLLHLWGHGDSLENGFVMLLLDQKRRREKERKQKKVASSSLQ</sequence>
<organism evidence="1 2">
    <name type="scientific">Microthlaspi erraticum</name>
    <dbReference type="NCBI Taxonomy" id="1685480"/>
    <lineage>
        <taxon>Eukaryota</taxon>
        <taxon>Viridiplantae</taxon>
        <taxon>Streptophyta</taxon>
        <taxon>Embryophyta</taxon>
        <taxon>Tracheophyta</taxon>
        <taxon>Spermatophyta</taxon>
        <taxon>Magnoliopsida</taxon>
        <taxon>eudicotyledons</taxon>
        <taxon>Gunneridae</taxon>
        <taxon>Pentapetalae</taxon>
        <taxon>rosids</taxon>
        <taxon>malvids</taxon>
        <taxon>Brassicales</taxon>
        <taxon>Brassicaceae</taxon>
        <taxon>Coluteocarpeae</taxon>
        <taxon>Microthlaspi</taxon>
    </lineage>
</organism>
<protein>
    <submittedName>
        <fullName evidence="1">Uncharacterized protein</fullName>
    </submittedName>
</protein>
<evidence type="ECO:0000313" key="1">
    <source>
        <dbReference type="EMBL" id="CAA7043718.1"/>
    </source>
</evidence>